<dbReference type="Pfam" id="PF17774">
    <property type="entry name" value="YlmH_RBD"/>
    <property type="match status" value="1"/>
</dbReference>
<dbReference type="Gene3D" id="3.30.70.330">
    <property type="match status" value="1"/>
</dbReference>
<reference evidence="4" key="1">
    <citation type="submission" date="2015-09" db="EMBL/GenBank/DDBJ databases">
        <authorList>
            <person name="Wibberg D."/>
        </authorList>
    </citation>
    <scope>NUCLEOTIDE SEQUENCE [LARGE SCALE GENOMIC DNA]</scope>
    <source>
        <strain evidence="4">SD1D</strain>
    </source>
</reference>
<proteinExistence type="predicted"/>
<feature type="domain" description="RNA-binding S4" evidence="2">
    <location>
        <begin position="178"/>
        <end position="234"/>
    </location>
</feature>
<evidence type="ECO:0000313" key="3">
    <source>
        <dbReference type="EMBL" id="CUH92704.1"/>
    </source>
</evidence>
<accession>A0A0K8J5S3</accession>
<dbReference type="InterPro" id="IPR002942">
    <property type="entry name" value="S4_RNA-bd"/>
</dbReference>
<evidence type="ECO:0000313" key="4">
    <source>
        <dbReference type="Proteomes" id="UP000196053"/>
    </source>
</evidence>
<dbReference type="KEGG" id="hsd:SD1D_1158"/>
<dbReference type="RefSeq" id="WP_058258051.1">
    <property type="nucleotide sequence ID" value="NZ_DUPS01000029.1"/>
</dbReference>
<dbReference type="Gene3D" id="3.10.290.10">
    <property type="entry name" value="RNA-binding S4 domain"/>
    <property type="match status" value="1"/>
</dbReference>
<protein>
    <recommendedName>
        <fullName evidence="2">RNA-binding S4 domain-containing protein</fullName>
    </recommendedName>
</protein>
<dbReference type="SMART" id="SM00363">
    <property type="entry name" value="S4"/>
    <property type="match status" value="1"/>
</dbReference>
<dbReference type="GO" id="GO:0003723">
    <property type="term" value="F:RNA binding"/>
    <property type="evidence" value="ECO:0007669"/>
    <property type="project" value="UniProtKB-KW"/>
</dbReference>
<dbReference type="Gene3D" id="3.30.1370.160">
    <property type="match status" value="1"/>
</dbReference>
<dbReference type="PANTHER" id="PTHR13633:SF3">
    <property type="entry name" value="MITOCHONDRIAL TRANSCRIPTION RESCUE FACTOR 1"/>
    <property type="match status" value="1"/>
</dbReference>
<dbReference type="EMBL" id="LN879430">
    <property type="protein sequence ID" value="CUH92704.1"/>
    <property type="molecule type" value="Genomic_DNA"/>
</dbReference>
<dbReference type="PROSITE" id="PS50889">
    <property type="entry name" value="S4"/>
    <property type="match status" value="1"/>
</dbReference>
<evidence type="ECO:0000259" key="2">
    <source>
        <dbReference type="SMART" id="SM00363"/>
    </source>
</evidence>
<dbReference type="PANTHER" id="PTHR13633">
    <property type="entry name" value="MITOCHONDRIAL TRANSCRIPTION RESCUE FACTOR 1"/>
    <property type="match status" value="1"/>
</dbReference>
<organism evidence="3 4">
    <name type="scientific">Herbinix luporum</name>
    <dbReference type="NCBI Taxonomy" id="1679721"/>
    <lineage>
        <taxon>Bacteria</taxon>
        <taxon>Bacillati</taxon>
        <taxon>Bacillota</taxon>
        <taxon>Clostridia</taxon>
        <taxon>Lachnospirales</taxon>
        <taxon>Lachnospiraceae</taxon>
        <taxon>Herbinix</taxon>
    </lineage>
</organism>
<dbReference type="InterPro" id="IPR040591">
    <property type="entry name" value="RqcP2_RBD"/>
</dbReference>
<gene>
    <name evidence="3" type="ORF">SD1D_1158</name>
</gene>
<dbReference type="OrthoDB" id="9812787at2"/>
<dbReference type="AlphaFoldDB" id="A0A0K8J5S3"/>
<sequence>MEREEQLLQRRFQDLALMADKREIALFTDFLNLHEQDLLDRMKKELPDIKYFTYGGYLDAERKIICLCGNRYIEDVREIEFPISCLRITPINQKFSDKLNHRDYLGAVLNLGINRSKIGDIIVNEHESYLFCSLSISSFIMDNLLRIKHTVVSTSLMEYKDFIYKPNLKKITGTVSSVRLDSILAVAFKGSRSKLSGLITGGKVFVNSKSILSNSYLLKENDIVSVRGFGKFIFKGVTNQTKKGRYSVEIQLYQ</sequence>
<dbReference type="InterPro" id="IPR012677">
    <property type="entry name" value="Nucleotide-bd_a/b_plait_sf"/>
</dbReference>
<evidence type="ECO:0000256" key="1">
    <source>
        <dbReference type="PROSITE-ProRule" id="PRU00182"/>
    </source>
</evidence>
<keyword evidence="4" id="KW-1185">Reference proteome</keyword>
<dbReference type="Proteomes" id="UP000196053">
    <property type="component" value="Chromosome I"/>
</dbReference>
<keyword evidence="1" id="KW-0694">RNA-binding</keyword>
<name>A0A0K8J5S3_9FIRM</name>
<dbReference type="InterPro" id="IPR036986">
    <property type="entry name" value="S4_RNA-bd_sf"/>
</dbReference>
<dbReference type="Pfam" id="PF01479">
    <property type="entry name" value="S4"/>
    <property type="match status" value="1"/>
</dbReference>
<dbReference type="SUPFAM" id="SSF55174">
    <property type="entry name" value="Alpha-L RNA-binding motif"/>
    <property type="match status" value="1"/>
</dbReference>
<dbReference type="CDD" id="cd00165">
    <property type="entry name" value="S4"/>
    <property type="match status" value="1"/>
</dbReference>